<reference evidence="1" key="1">
    <citation type="submission" date="2019-07" db="EMBL/GenBank/DDBJ databases">
        <title>Annotation for the trematode Paragonimus miyazaki's.</title>
        <authorList>
            <person name="Choi Y.-J."/>
        </authorList>
    </citation>
    <scope>NUCLEOTIDE SEQUENCE</scope>
    <source>
        <strain evidence="1">Japan</strain>
    </source>
</reference>
<keyword evidence="2" id="KW-1185">Reference proteome</keyword>
<sequence>MQTTSISTVTEHLLGYCAQSATLTTYYLCDMNSFMYEVAPLMLGLTSSVSTASHPTIYLTTFAYWTPFVSRFEEDARSIGQARFSIEPRHACAQLFSHPANNYHFGLAVNEVMIGPRIRIVVLSNMRAVVDNTIVGPRLSHLQTRLNITPRNKNSVVTTTVSAYADDLMGSILEALLFICFESQLPRAVESPTFFTPMTKAW</sequence>
<proteinExistence type="predicted"/>
<dbReference type="AlphaFoldDB" id="A0A8S9Z566"/>
<comment type="caution">
    <text evidence="1">The sequence shown here is derived from an EMBL/GenBank/DDBJ whole genome shotgun (WGS) entry which is preliminary data.</text>
</comment>
<name>A0A8S9Z566_9TREM</name>
<evidence type="ECO:0000313" key="1">
    <source>
        <dbReference type="EMBL" id="KAF7258277.1"/>
    </source>
</evidence>
<dbReference type="EMBL" id="JTDE01001825">
    <property type="protein sequence ID" value="KAF7258277.1"/>
    <property type="molecule type" value="Genomic_DNA"/>
</dbReference>
<protein>
    <submittedName>
        <fullName evidence="1">Uncharacterized protein</fullName>
    </submittedName>
</protein>
<gene>
    <name evidence="1" type="ORF">EG68_04741</name>
</gene>
<dbReference type="Proteomes" id="UP000822476">
    <property type="component" value="Unassembled WGS sequence"/>
</dbReference>
<accession>A0A8S9Z566</accession>
<evidence type="ECO:0000313" key="2">
    <source>
        <dbReference type="Proteomes" id="UP000822476"/>
    </source>
</evidence>
<organism evidence="1 2">
    <name type="scientific">Paragonimus skrjabini miyazakii</name>
    <dbReference type="NCBI Taxonomy" id="59628"/>
    <lineage>
        <taxon>Eukaryota</taxon>
        <taxon>Metazoa</taxon>
        <taxon>Spiralia</taxon>
        <taxon>Lophotrochozoa</taxon>
        <taxon>Platyhelminthes</taxon>
        <taxon>Trematoda</taxon>
        <taxon>Digenea</taxon>
        <taxon>Plagiorchiida</taxon>
        <taxon>Troglotremata</taxon>
        <taxon>Troglotrematidae</taxon>
        <taxon>Paragonimus</taxon>
    </lineage>
</organism>